<protein>
    <recommendedName>
        <fullName evidence="3">PiggyBac transposable element-derived protein domain-containing protein</fullName>
    </recommendedName>
</protein>
<feature type="non-terminal residue" evidence="4">
    <location>
        <position position="702"/>
    </location>
</feature>
<evidence type="ECO:0000313" key="5">
    <source>
        <dbReference type="Proteomes" id="UP001152888"/>
    </source>
</evidence>
<dbReference type="OrthoDB" id="6783909at2759"/>
<dbReference type="PANTHER" id="PTHR47272:SF1">
    <property type="entry name" value="PIGGYBAC TRANSPOSABLE ELEMENT-DERIVED PROTEIN 3-LIKE"/>
    <property type="match status" value="1"/>
</dbReference>
<dbReference type="PANTHER" id="PTHR47272">
    <property type="entry name" value="DDE_TNP_1_7 DOMAIN-CONTAINING PROTEIN"/>
    <property type="match status" value="1"/>
</dbReference>
<feature type="compositionally biased region" description="Basic residues" evidence="1">
    <location>
        <begin position="111"/>
        <end position="122"/>
    </location>
</feature>
<evidence type="ECO:0000259" key="3">
    <source>
        <dbReference type="Pfam" id="PF13843"/>
    </source>
</evidence>
<feature type="compositionally biased region" description="Basic and acidic residues" evidence="1">
    <location>
        <begin position="95"/>
        <end position="110"/>
    </location>
</feature>
<evidence type="ECO:0000256" key="2">
    <source>
        <dbReference type="SAM" id="Phobius"/>
    </source>
</evidence>
<comment type="caution">
    <text evidence="4">The sequence shown here is derived from an EMBL/GenBank/DDBJ whole genome shotgun (WGS) entry which is preliminary data.</text>
</comment>
<dbReference type="AlphaFoldDB" id="A0A9P0LJJ9"/>
<evidence type="ECO:0000313" key="4">
    <source>
        <dbReference type="EMBL" id="CAH1994219.1"/>
    </source>
</evidence>
<dbReference type="Proteomes" id="UP001152888">
    <property type="component" value="Unassembled WGS sequence"/>
</dbReference>
<feature type="compositionally biased region" description="Acidic residues" evidence="1">
    <location>
        <begin position="126"/>
        <end position="144"/>
    </location>
</feature>
<sequence length="702" mass="81468">QIDEVISPERSVSPQPGCSTWDLPRTPPRSGGFVQQPEINREIAENNNSQITPGKMLDQISPIPSMEVVKKITKRSRNIAVILNTTDIIQSLKLRKEQDQKTKERKEKSQKLRMKGPLKRRKYESESSDETEGEIHLDDEEEENWEKKRPLTQAELQYFADHLSEVSEDGLETSDNDDDALPQDFDNTSPANDLLDNENDHFDIDKMPMIILPDLSLDSRNVSIKHLYKKQSSVHVSEQSLEGNSESCSALQEDEYLNVLITNIPKHDANKDTSRKRKNEVLRNDEKTRKKESAEDQRRIREVLCKLKWREGNLIMPEESVKFKVSKKLPDVFCNLETPYQFFTYFFYQDLIKLIVVQSNLFSVQLHTGNPVSLQETDVKRYIGICVLMSVIHMPNIRSYWSSIIGTDIIKNTMSQKQFEKIKKHLHFNDNSKMLPKGHELRDRLHKIRPLVDEQMCPTKTKSYLKQYMPAKPHKWGFKVYVLAGVSGYCYNFEIYSGQENTIGLNESDLGACANIVTRLLRNPPNDMNYHVYFDNYYTLLGTIRSNRIPKCPLPGDKEMSKENRGTSKEYITETEGVPISSIAWKNNTIVSLVSTFCRTLPKSKADRYDKSQNIDCPKILKEYNKHMGGVDLMDSLIGRYRIKLKSRKWYFRLFYHLLDMTIVNAWLLYRRVNAQNRNTKTLGLSNFIIELGEILCKISIR</sequence>
<dbReference type="InterPro" id="IPR029526">
    <property type="entry name" value="PGBD"/>
</dbReference>
<accession>A0A9P0LJJ9</accession>
<feature type="region of interest" description="Disordered" evidence="1">
    <location>
        <begin position="168"/>
        <end position="200"/>
    </location>
</feature>
<reference evidence="4" key="1">
    <citation type="submission" date="2022-03" db="EMBL/GenBank/DDBJ databases">
        <authorList>
            <person name="Sayadi A."/>
        </authorList>
    </citation>
    <scope>NUCLEOTIDE SEQUENCE</scope>
</reference>
<keyword evidence="2" id="KW-0812">Transmembrane</keyword>
<keyword evidence="2" id="KW-0472">Membrane</keyword>
<keyword evidence="2" id="KW-1133">Transmembrane helix</keyword>
<feature type="region of interest" description="Disordered" evidence="1">
    <location>
        <begin position="1"/>
        <end position="36"/>
    </location>
</feature>
<feature type="region of interest" description="Disordered" evidence="1">
    <location>
        <begin position="268"/>
        <end position="294"/>
    </location>
</feature>
<proteinExistence type="predicted"/>
<feature type="transmembrane region" description="Helical" evidence="2">
    <location>
        <begin position="650"/>
        <end position="670"/>
    </location>
</feature>
<feature type="region of interest" description="Disordered" evidence="1">
    <location>
        <begin position="95"/>
        <end position="147"/>
    </location>
</feature>
<name>A0A9P0LJJ9_ACAOB</name>
<evidence type="ECO:0000256" key="1">
    <source>
        <dbReference type="SAM" id="MobiDB-lite"/>
    </source>
</evidence>
<keyword evidence="5" id="KW-1185">Reference proteome</keyword>
<organism evidence="4 5">
    <name type="scientific">Acanthoscelides obtectus</name>
    <name type="common">Bean weevil</name>
    <name type="synonym">Bruchus obtectus</name>
    <dbReference type="NCBI Taxonomy" id="200917"/>
    <lineage>
        <taxon>Eukaryota</taxon>
        <taxon>Metazoa</taxon>
        <taxon>Ecdysozoa</taxon>
        <taxon>Arthropoda</taxon>
        <taxon>Hexapoda</taxon>
        <taxon>Insecta</taxon>
        <taxon>Pterygota</taxon>
        <taxon>Neoptera</taxon>
        <taxon>Endopterygota</taxon>
        <taxon>Coleoptera</taxon>
        <taxon>Polyphaga</taxon>
        <taxon>Cucujiformia</taxon>
        <taxon>Chrysomeloidea</taxon>
        <taxon>Chrysomelidae</taxon>
        <taxon>Bruchinae</taxon>
        <taxon>Bruchini</taxon>
        <taxon>Acanthoscelides</taxon>
    </lineage>
</organism>
<dbReference type="Pfam" id="PF13843">
    <property type="entry name" value="DDE_Tnp_1_7"/>
    <property type="match status" value="1"/>
</dbReference>
<dbReference type="EMBL" id="CAKOFQ010007193">
    <property type="protein sequence ID" value="CAH1994219.1"/>
    <property type="molecule type" value="Genomic_DNA"/>
</dbReference>
<gene>
    <name evidence="4" type="ORF">ACAOBT_LOCUS21981</name>
</gene>
<feature type="domain" description="PiggyBac transposable element-derived protein" evidence="3">
    <location>
        <begin position="338"/>
        <end position="667"/>
    </location>
</feature>
<feature type="compositionally biased region" description="Acidic residues" evidence="1">
    <location>
        <begin position="168"/>
        <end position="181"/>
    </location>
</feature>